<evidence type="ECO:0000256" key="1">
    <source>
        <dbReference type="SAM" id="MobiDB-lite"/>
    </source>
</evidence>
<feature type="region of interest" description="Disordered" evidence="1">
    <location>
        <begin position="457"/>
        <end position="503"/>
    </location>
</feature>
<name>A0ABM1E4B3_PRICU</name>
<feature type="region of interest" description="Disordered" evidence="1">
    <location>
        <begin position="804"/>
        <end position="839"/>
    </location>
</feature>
<keyword evidence="2" id="KW-1185">Reference proteome</keyword>
<feature type="region of interest" description="Disordered" evidence="1">
    <location>
        <begin position="855"/>
        <end position="893"/>
    </location>
</feature>
<feature type="compositionally biased region" description="Basic and acidic residues" evidence="1">
    <location>
        <begin position="413"/>
        <end position="436"/>
    </location>
</feature>
<feature type="compositionally biased region" description="Low complexity" evidence="1">
    <location>
        <begin position="468"/>
        <end position="501"/>
    </location>
</feature>
<accession>A0ABM1E4B3</accession>
<organism evidence="2 3">
    <name type="scientific">Priapulus caudatus</name>
    <name type="common">Priapulid worm</name>
    <dbReference type="NCBI Taxonomy" id="37621"/>
    <lineage>
        <taxon>Eukaryota</taxon>
        <taxon>Metazoa</taxon>
        <taxon>Ecdysozoa</taxon>
        <taxon>Scalidophora</taxon>
        <taxon>Priapulida</taxon>
        <taxon>Priapulimorpha</taxon>
        <taxon>Priapulimorphida</taxon>
        <taxon>Priapulidae</taxon>
        <taxon>Priapulus</taxon>
    </lineage>
</organism>
<feature type="region of interest" description="Disordered" evidence="1">
    <location>
        <begin position="36"/>
        <end position="101"/>
    </location>
</feature>
<feature type="compositionally biased region" description="Basic and acidic residues" evidence="1">
    <location>
        <begin position="663"/>
        <end position="686"/>
    </location>
</feature>
<feature type="region of interest" description="Disordered" evidence="1">
    <location>
        <begin position="380"/>
        <end position="436"/>
    </location>
</feature>
<feature type="compositionally biased region" description="Polar residues" evidence="1">
    <location>
        <begin position="857"/>
        <end position="893"/>
    </location>
</feature>
<feature type="region of interest" description="Disordered" evidence="1">
    <location>
        <begin position="654"/>
        <end position="740"/>
    </location>
</feature>
<feature type="compositionally biased region" description="Basic and acidic residues" evidence="1">
    <location>
        <begin position="54"/>
        <end position="70"/>
    </location>
</feature>
<feature type="compositionally biased region" description="Basic and acidic residues" evidence="1">
    <location>
        <begin position="323"/>
        <end position="336"/>
    </location>
</feature>
<feature type="compositionally biased region" description="Polar residues" evidence="1">
    <location>
        <begin position="339"/>
        <end position="361"/>
    </location>
</feature>
<feature type="compositionally biased region" description="Basic residues" evidence="1">
    <location>
        <begin position="400"/>
        <end position="412"/>
    </location>
</feature>
<dbReference type="Proteomes" id="UP000695022">
    <property type="component" value="Unplaced"/>
</dbReference>
<feature type="region of interest" description="Disordered" evidence="1">
    <location>
        <begin position="297"/>
        <end position="363"/>
    </location>
</feature>
<proteinExistence type="predicted"/>
<dbReference type="GeneID" id="106808719"/>
<feature type="compositionally biased region" description="Low complexity" evidence="1">
    <location>
        <begin position="804"/>
        <end position="814"/>
    </location>
</feature>
<sequence>MQDFDFDCYVVEPAFSGGTSVRQLPVNDGVAVGTPMQTRLQLSPNKTQNPGRSAVHEKQWQNNQKNRDEDGIGGAEGGGERGAGGGGGSKEGRRLASNTQRKTSVCDLVGVAVREKAGSVSHHVSVCDSHASDTKVTLAVHDGDGTPSKGDDSAKPTKCVIAQTYTLNKASQTKKPTKSPTSGTGFIQAATSMSKHRSSNVKHIKHEAGGTRTVQTGASVSRRHSNRIEDSKDLTRDTNIIQAVTSVPKHISNNVKNSKRVTDDTRAVQEITTVSKQGSDSGKYRKHMTGITKTVPKLSSNSVKHSKHVTGDTKNVSKHSSNKVKDTKHVAGDTKTVHAGTSVSQHRSNSNSTKDTKSMTGDTKMVYGGTGVYKHRTTSVRGTKHVTGDTKPAYAGASVSKHHSNSVKHSKHVTGDKSEASVKREQGASSRCRRDCGDDVSGAVCIPCVRVSAPTTPRVRAPVQSPQLSPASHPSVSHPSTSCSLSHSHLSTTSVSPLTSSQTAQKSIGSRVTIVPGHRCVNPAAAGKQLPWLVATAATAAHMRSVNKSPSSLHKTTAATAAAAQGKPMNLIASASSTNFCLSSFGEANVGSKAARLDVGKQKEGARELQGMPSRPYNIRIRAIPAASPAKATTSENRSSEVCDHVAAAKVAPRKRGVAMEADAAREKHAGRDTVARREADARSISESKAVCPARPKRSATGQEAESPRSRDVLLARPASPPRKRKHGKSTLPAPSERHIARVCSPSIEEAYSRRESAAPFTAADTRPCLTLPTKTLTPLTPATLTHTLQPKTRTNISLTKTLAPLTPATLTRTSQPKTQTHTSQPKTQTHTSQPETETNISLTKTLATLTAATLTPPSQHKTQTHTSQPKTQTHTSPANTGHTLPPKTTSSTGRNLFEFILGESCLNVRDSSSVLPPPKPLLTCSNESVTCVRSNKCESSISATFSGPSIMGCDSQPGRPEGWNASSAVTEQKSSPEVAPASMRPHVVLEDMSSQLRGYASVYLRSPHSTSFTPTKPCEASTQTYAKARDCRADVAMPTPCGKKLRSMGGARYSNARPLPSLCHKISYYCPQPPGGAFADKRAAESLALTARRADAPFRSSDRQRRRRYEKLSSAHTSMVEAMREEAQEDGFGLTEAVDLIRSLTTSARKPQSRYIIYLLSDVLLSVKDLKLATNAYQTLMKIQQLHRTTKSFVPWSWNHVRRGAEGFVAGVREGDATAAARCLLALTYMTRVMEEDLEEVSQSPTHTE</sequence>
<protein>
    <submittedName>
        <fullName evidence="3">Mucin-12-like</fullName>
    </submittedName>
</protein>
<feature type="compositionally biased region" description="Polar residues" evidence="1">
    <location>
        <begin position="36"/>
        <end position="51"/>
    </location>
</feature>
<feature type="compositionally biased region" description="Polar residues" evidence="1">
    <location>
        <begin position="815"/>
        <end position="839"/>
    </location>
</feature>
<evidence type="ECO:0000313" key="2">
    <source>
        <dbReference type="Proteomes" id="UP000695022"/>
    </source>
</evidence>
<reference evidence="3" key="1">
    <citation type="submission" date="2025-08" db="UniProtKB">
        <authorList>
            <consortium name="RefSeq"/>
        </authorList>
    </citation>
    <scope>IDENTIFICATION</scope>
</reference>
<evidence type="ECO:0000313" key="3">
    <source>
        <dbReference type="RefSeq" id="XP_014667034.1"/>
    </source>
</evidence>
<gene>
    <name evidence="3" type="primary">LOC106808719</name>
</gene>
<dbReference type="RefSeq" id="XP_014667034.1">
    <property type="nucleotide sequence ID" value="XM_014811548.1"/>
</dbReference>
<feature type="compositionally biased region" description="Gly residues" evidence="1">
    <location>
        <begin position="72"/>
        <end position="89"/>
    </location>
</feature>